<dbReference type="SMART" id="SM00175">
    <property type="entry name" value="RAB"/>
    <property type="match status" value="1"/>
</dbReference>
<dbReference type="PROSITE" id="PS51419">
    <property type="entry name" value="RAB"/>
    <property type="match status" value="1"/>
</dbReference>
<dbReference type="InterPro" id="IPR001806">
    <property type="entry name" value="Small_GTPase"/>
</dbReference>
<reference evidence="2" key="1">
    <citation type="submission" date="2022-08" db="EMBL/GenBank/DDBJ databases">
        <title>Novel sulphate-reducing endosymbionts in the free-living metamonad Anaeramoeba.</title>
        <authorList>
            <person name="Jerlstrom-Hultqvist J."/>
            <person name="Cepicka I."/>
            <person name="Gallot-Lavallee L."/>
            <person name="Salas-Leiva D."/>
            <person name="Curtis B.A."/>
            <person name="Zahonova K."/>
            <person name="Pipaliya S."/>
            <person name="Dacks J."/>
            <person name="Roger A.J."/>
        </authorList>
    </citation>
    <scope>NUCLEOTIDE SEQUENCE</scope>
    <source>
        <strain evidence="2">Busselton2</strain>
    </source>
</reference>
<dbReference type="EMBL" id="JANTQA010000076">
    <property type="protein sequence ID" value="KAJ3423703.1"/>
    <property type="molecule type" value="Genomic_DNA"/>
</dbReference>
<accession>A0AAV7Y1G7</accession>
<dbReference type="Proteomes" id="UP001146793">
    <property type="component" value="Unassembled WGS sequence"/>
</dbReference>
<dbReference type="SUPFAM" id="SSF52540">
    <property type="entry name" value="P-loop containing nucleoside triphosphate hydrolases"/>
    <property type="match status" value="1"/>
</dbReference>
<comment type="caution">
    <text evidence="2">The sequence shown here is derived from an EMBL/GenBank/DDBJ whole genome shotgun (WGS) entry which is preliminary data.</text>
</comment>
<dbReference type="AlphaFoldDB" id="A0AAV7Y1G7"/>
<dbReference type="PROSITE" id="PS51420">
    <property type="entry name" value="RHO"/>
    <property type="match status" value="1"/>
</dbReference>
<gene>
    <name evidence="2" type="ORF">M0812_30237</name>
</gene>
<evidence type="ECO:0000313" key="2">
    <source>
        <dbReference type="EMBL" id="KAJ3423703.1"/>
    </source>
</evidence>
<dbReference type="PRINTS" id="PR00449">
    <property type="entry name" value="RASTRNSFRMNG"/>
</dbReference>
<evidence type="ECO:0000256" key="1">
    <source>
        <dbReference type="ARBA" id="ARBA00022741"/>
    </source>
</evidence>
<dbReference type="InterPro" id="IPR027417">
    <property type="entry name" value="P-loop_NTPase"/>
</dbReference>
<dbReference type="PANTHER" id="PTHR47978">
    <property type="match status" value="1"/>
</dbReference>
<dbReference type="SMART" id="SM00174">
    <property type="entry name" value="RHO"/>
    <property type="match status" value="1"/>
</dbReference>
<evidence type="ECO:0000313" key="3">
    <source>
        <dbReference type="Proteomes" id="UP001146793"/>
    </source>
</evidence>
<dbReference type="InterPro" id="IPR005225">
    <property type="entry name" value="Small_GTP-bd"/>
</dbReference>
<dbReference type="FunFam" id="3.40.50.300:FF:000823">
    <property type="entry name" value="Small GTPase RAB, putative"/>
    <property type="match status" value="1"/>
</dbReference>
<dbReference type="GO" id="GO:0005525">
    <property type="term" value="F:GTP binding"/>
    <property type="evidence" value="ECO:0007669"/>
    <property type="project" value="InterPro"/>
</dbReference>
<proteinExistence type="predicted"/>
<dbReference type="Gene3D" id="3.40.50.300">
    <property type="entry name" value="P-loop containing nucleotide triphosphate hydrolases"/>
    <property type="match status" value="1"/>
</dbReference>
<dbReference type="Pfam" id="PF00071">
    <property type="entry name" value="Ras"/>
    <property type="match status" value="1"/>
</dbReference>
<sequence>MSDIEEDECKVVLLGDTGVGKSCLVLQFCYGKFEDNIDSTIGASYITKQINVSNQILKLQIWDTAGQERYQSLAPMYYRGSEIAIVIFDITSQDSFIKAKQWILEVAGKEMPNLIIGMVGNKIDLEKERVVSSDMAEEYCSLNKIHYFETSAKTAENVQEMFFGLALELLKIPKSKRTKKKENENDDINQIMIESQNHNNTGCC</sequence>
<dbReference type="CDD" id="cd01860">
    <property type="entry name" value="Rab5_related"/>
    <property type="match status" value="1"/>
</dbReference>
<organism evidence="2 3">
    <name type="scientific">Anaeramoeba flamelloides</name>
    <dbReference type="NCBI Taxonomy" id="1746091"/>
    <lineage>
        <taxon>Eukaryota</taxon>
        <taxon>Metamonada</taxon>
        <taxon>Anaeramoebidae</taxon>
        <taxon>Anaeramoeba</taxon>
    </lineage>
</organism>
<dbReference type="NCBIfam" id="TIGR00231">
    <property type="entry name" value="small_GTP"/>
    <property type="match status" value="1"/>
</dbReference>
<dbReference type="SMART" id="SM00176">
    <property type="entry name" value="RAN"/>
    <property type="match status" value="1"/>
</dbReference>
<dbReference type="SMART" id="SM00173">
    <property type="entry name" value="RAS"/>
    <property type="match status" value="1"/>
</dbReference>
<dbReference type="GO" id="GO:0003924">
    <property type="term" value="F:GTPase activity"/>
    <property type="evidence" value="ECO:0007669"/>
    <property type="project" value="InterPro"/>
</dbReference>
<protein>
    <submittedName>
        <fullName evidence="2">Ras-related protein rab-5c</fullName>
    </submittedName>
</protein>
<dbReference type="PROSITE" id="PS51421">
    <property type="entry name" value="RAS"/>
    <property type="match status" value="1"/>
</dbReference>
<name>A0AAV7Y1G7_9EUKA</name>
<keyword evidence="1" id="KW-0547">Nucleotide-binding</keyword>